<dbReference type="EMBL" id="PPGH01000018">
    <property type="protein sequence ID" value="PQJ97106.1"/>
    <property type="molecule type" value="Genomic_DNA"/>
</dbReference>
<reference evidence="1 2" key="1">
    <citation type="submission" date="2018-01" db="EMBL/GenBank/DDBJ databases">
        <title>The complete genome sequence of Chromatium okenii LaCa, a purple sulfur bacterium with a turbulent life.</title>
        <authorList>
            <person name="Luedin S.M."/>
            <person name="Liechti N."/>
            <person name="Storelli N."/>
            <person name="Danza F."/>
            <person name="Wittwer M."/>
            <person name="Pothier J.F."/>
            <person name="Tonolla M.A."/>
        </authorList>
    </citation>
    <scope>NUCLEOTIDE SEQUENCE [LARGE SCALE GENOMIC DNA]</scope>
    <source>
        <strain evidence="1 2">LaCa</strain>
    </source>
</reference>
<evidence type="ECO:0000313" key="1">
    <source>
        <dbReference type="EMBL" id="PQJ97106.1"/>
    </source>
</evidence>
<accession>A0A2S7XTX3</accession>
<organism evidence="1 2">
    <name type="scientific">Chromatium okenii</name>
    <dbReference type="NCBI Taxonomy" id="61644"/>
    <lineage>
        <taxon>Bacteria</taxon>
        <taxon>Pseudomonadati</taxon>
        <taxon>Pseudomonadota</taxon>
        <taxon>Gammaproteobacteria</taxon>
        <taxon>Chromatiales</taxon>
        <taxon>Chromatiaceae</taxon>
        <taxon>Chromatium</taxon>
    </lineage>
</organism>
<sequence length="637" mass="71918">MNVGELHEGDAMSKHENDDVPMFAVYHHDDCVVTVPLDSVMAGAAPACQEMDRLTFEVSPKEPELEYRIQIGDVAPATAIGKAYRRHVEWPGERYLESARGLVDIKLFSRLEHAPAAAWQLRLTLLLAVSASKVTEAVFAAMVGDLASLSSGLLFDLASKSFAGIAKGKPQSRAAVKLPPQSAQLELRVLEALVQEVSCSLLEISRQPEVFLRSERRVATWTGSERLTNDGLSWFVARGIDPRRPSTEGGIVGPRLRIIAHTQCVEHGVIRWFLDLIRERTKDCAGHASAERQRIVADKPYRNHRFGGEASLYEAFDQPKLDKLNEAIARAQRIDRALRGMLELPFLRQQRAIAPREPTPIFRYVLNYHRFWRSMREYLQRSTLLLEHSVDERSKPTWRMYEQWVFLQIAAACEDIGLRPSSHDSLFRRLGSQLFTVDLRRDTQLGFTAADGRRVLLRYEPWIVSRELARRSGDSLFQGREGEVPWSPDVIMEIFDPPVQGKPPQLAHAIVIDAKYTSRIEMHHWEGTSKYQMIRDTESGAQIVRQVWVASPVKPERGAVVRFRDPSVTWSLDGADRPVGTLEFLQGAVAMAADPQSPRGTVCPAAREFITGLLAWLHFPEAQRRFQNDELQIEAAA</sequence>
<gene>
    <name evidence="1" type="ORF">CXB77_03820</name>
</gene>
<protein>
    <recommendedName>
        <fullName evidence="3">DUF2357 domain-containing protein</fullName>
    </recommendedName>
</protein>
<evidence type="ECO:0000313" key="2">
    <source>
        <dbReference type="Proteomes" id="UP000239936"/>
    </source>
</evidence>
<proteinExistence type="predicted"/>
<dbReference type="InterPro" id="IPR007505">
    <property type="entry name" value="PDDEXK_7"/>
</dbReference>
<keyword evidence="2" id="KW-1185">Reference proteome</keyword>
<comment type="caution">
    <text evidence="1">The sequence shown here is derived from an EMBL/GenBank/DDBJ whole genome shotgun (WGS) entry which is preliminary data.</text>
</comment>
<name>A0A2S7XTX3_9GAMM</name>
<dbReference type="Proteomes" id="UP000239936">
    <property type="component" value="Unassembled WGS sequence"/>
</dbReference>
<evidence type="ECO:0008006" key="3">
    <source>
        <dbReference type="Google" id="ProtNLM"/>
    </source>
</evidence>
<dbReference type="AlphaFoldDB" id="A0A2S7XTX3"/>
<dbReference type="Pfam" id="PF04411">
    <property type="entry name" value="PDDEXK_7"/>
    <property type="match status" value="1"/>
</dbReference>